<protein>
    <submittedName>
        <fullName evidence="1">Uncharacterized protein</fullName>
    </submittedName>
</protein>
<evidence type="ECO:0000313" key="1">
    <source>
        <dbReference type="EMBL" id="KAI5684053.1"/>
    </source>
</evidence>
<reference evidence="2" key="1">
    <citation type="journal article" date="2023" name="Nat. Plants">
        <title>Single-cell RNA sequencing provides a high-resolution roadmap for understanding the multicellular compartmentation of specialized metabolism.</title>
        <authorList>
            <person name="Sun S."/>
            <person name="Shen X."/>
            <person name="Li Y."/>
            <person name="Li Y."/>
            <person name="Wang S."/>
            <person name="Li R."/>
            <person name="Zhang H."/>
            <person name="Shen G."/>
            <person name="Guo B."/>
            <person name="Wei J."/>
            <person name="Xu J."/>
            <person name="St-Pierre B."/>
            <person name="Chen S."/>
            <person name="Sun C."/>
        </authorList>
    </citation>
    <scope>NUCLEOTIDE SEQUENCE [LARGE SCALE GENOMIC DNA]</scope>
</reference>
<dbReference type="EMBL" id="CM044701">
    <property type="protein sequence ID" value="KAI5684053.1"/>
    <property type="molecule type" value="Genomic_DNA"/>
</dbReference>
<proteinExistence type="predicted"/>
<sequence length="547" mass="60766">MEGMVLCDANYVPLTPISFLERAAFVYGDRVSIVYRNRQYIWRETYDRCIKLASSLSQLGISQGHIVAAVAPNIPELYELHFGVPMAGGVLCALNTNLNAKVLSEKLEELEAKAIFVDYEFIEVVEEAIALLLSHTKKTNSITPPILILIQEIDRKDQSHIIKVEEDQFDYQSLLRMGKIDFQIVYPKDECHPISINYTSGSTGKPKGAIYSHRATYLNALSQVLRTGMSLKPIFLWTVDMFRCNGWCFPWTIAALGGTNICLRQVTGKSILENIFQHSVTHFCGPPIILNKIAETDHPPTTPYNVDVLVAGTMPTNPQIRTKLESLGFNISYGYGMSEALGPVTSLPWRSEIPDDNLEIRQGIRNLIIDGIDVKDPVTMASVPSDGKTIGEIMLKSNTIMLGYFKKSKSTEEVFKGGWYRTKDLGIKNQNGNIQLKDRAVDVIITGGGEIVSSLEVESVIANHPAVMEVAVVGKSDDVFGEIPCAFVKIKEGFRADSEEIISFCEKSLPVYMIPKAVIFGELPVNSTGKIQKFVLRERLKGMMMVG</sequence>
<dbReference type="Proteomes" id="UP001060085">
    <property type="component" value="Linkage Group LG01"/>
</dbReference>
<gene>
    <name evidence="1" type="ORF">M9H77_05281</name>
</gene>
<keyword evidence="2" id="KW-1185">Reference proteome</keyword>
<accession>A0ACC0CGG9</accession>
<comment type="caution">
    <text evidence="1">The sequence shown here is derived from an EMBL/GenBank/DDBJ whole genome shotgun (WGS) entry which is preliminary data.</text>
</comment>
<name>A0ACC0CGG9_CATRO</name>
<organism evidence="1 2">
    <name type="scientific">Catharanthus roseus</name>
    <name type="common">Madagascar periwinkle</name>
    <name type="synonym">Vinca rosea</name>
    <dbReference type="NCBI Taxonomy" id="4058"/>
    <lineage>
        <taxon>Eukaryota</taxon>
        <taxon>Viridiplantae</taxon>
        <taxon>Streptophyta</taxon>
        <taxon>Embryophyta</taxon>
        <taxon>Tracheophyta</taxon>
        <taxon>Spermatophyta</taxon>
        <taxon>Magnoliopsida</taxon>
        <taxon>eudicotyledons</taxon>
        <taxon>Gunneridae</taxon>
        <taxon>Pentapetalae</taxon>
        <taxon>asterids</taxon>
        <taxon>lamiids</taxon>
        <taxon>Gentianales</taxon>
        <taxon>Apocynaceae</taxon>
        <taxon>Rauvolfioideae</taxon>
        <taxon>Vinceae</taxon>
        <taxon>Catharanthinae</taxon>
        <taxon>Catharanthus</taxon>
    </lineage>
</organism>
<evidence type="ECO:0000313" key="2">
    <source>
        <dbReference type="Proteomes" id="UP001060085"/>
    </source>
</evidence>